<proteinExistence type="predicted"/>
<evidence type="ECO:0000313" key="2">
    <source>
        <dbReference type="Proteomes" id="UP000199322"/>
    </source>
</evidence>
<reference evidence="1 2" key="1">
    <citation type="submission" date="2016-10" db="EMBL/GenBank/DDBJ databases">
        <authorList>
            <person name="de Groot N.N."/>
        </authorList>
    </citation>
    <scope>NUCLEOTIDE SEQUENCE [LARGE SCALE GENOMIC DNA]</scope>
    <source>
        <strain evidence="1 2">WG14</strain>
    </source>
</reference>
<evidence type="ECO:0000313" key="1">
    <source>
        <dbReference type="EMBL" id="SDC46537.1"/>
    </source>
</evidence>
<gene>
    <name evidence="1" type="ORF">SAMN04488588_1141</name>
</gene>
<accession>A0A1G6LTW5</accession>
<keyword evidence="2" id="KW-1185">Reference proteome</keyword>
<name>A0A1G6LTW5_9BACT</name>
<dbReference type="STRING" id="28234.SAMN04488588_1141"/>
<dbReference type="AlphaFoldDB" id="A0A1G6LTW5"/>
<protein>
    <submittedName>
        <fullName evidence="1">Uncharacterized protein</fullName>
    </submittedName>
</protein>
<organism evidence="1 2">
    <name type="scientific">Geotoga petraea</name>
    <dbReference type="NCBI Taxonomy" id="28234"/>
    <lineage>
        <taxon>Bacteria</taxon>
        <taxon>Thermotogati</taxon>
        <taxon>Thermotogota</taxon>
        <taxon>Thermotogae</taxon>
        <taxon>Petrotogales</taxon>
        <taxon>Petrotogaceae</taxon>
        <taxon>Geotoga</taxon>
    </lineage>
</organism>
<dbReference type="RefSeq" id="WP_091403522.1">
    <property type="nucleotide sequence ID" value="NZ_FMYV01000004.1"/>
</dbReference>
<dbReference type="Proteomes" id="UP000199322">
    <property type="component" value="Unassembled WGS sequence"/>
</dbReference>
<dbReference type="EMBL" id="FMYV01000004">
    <property type="protein sequence ID" value="SDC46537.1"/>
    <property type="molecule type" value="Genomic_DNA"/>
</dbReference>
<sequence>MAFIIDTNKTKKIYFDERMEVSEKETKDYVEILAEPNIEVVEDIKKAIKPKNLKIARDMSMEMEMSSLGHIPLEIVAKVVKGWSEDEPLNLNTLKTKVHSKLINNLWNEILHEYGLDQQNDIKF</sequence>